<gene>
    <name evidence="11" type="ORF">C4K68_12530</name>
</gene>
<sequence length="151" mass="17019">MTVRLRYLGVAVCLLLAGCDKSDNSDFAKVLQFEGAISPSGNRDPIPEHFLQVPETQLAVPGAVRMDISITLEAASVDAKKRLQSHMPLVQHYLNLALAQVNMQSVKDERSRELVLMQVRDFVNQGLQEEDPKMQIQRVLVDHLWVDRKAQ</sequence>
<dbReference type="PROSITE" id="PS51257">
    <property type="entry name" value="PROKAR_LIPOPROTEIN"/>
    <property type="match status" value="1"/>
</dbReference>
<dbReference type="InterPro" id="IPR005503">
    <property type="entry name" value="FliL"/>
</dbReference>
<protein>
    <recommendedName>
        <fullName evidence="10">Flagellar protein FliL</fullName>
    </recommendedName>
</protein>
<proteinExistence type="inferred from homology"/>
<dbReference type="Pfam" id="PF03748">
    <property type="entry name" value="FliL"/>
    <property type="match status" value="1"/>
</dbReference>
<dbReference type="GO" id="GO:0009425">
    <property type="term" value="C:bacterial-type flagellum basal body"/>
    <property type="evidence" value="ECO:0007669"/>
    <property type="project" value="InterPro"/>
</dbReference>
<dbReference type="GO" id="GO:0005886">
    <property type="term" value="C:plasma membrane"/>
    <property type="evidence" value="ECO:0007669"/>
    <property type="project" value="UniProtKB-SubCell"/>
</dbReference>
<keyword evidence="6" id="KW-0812">Transmembrane</keyword>
<keyword evidence="7 10" id="KW-0283">Flagellar rotation</keyword>
<dbReference type="Proteomes" id="UP000238196">
    <property type="component" value="Unassembled WGS sequence"/>
</dbReference>
<keyword evidence="8" id="KW-1133">Transmembrane helix</keyword>
<evidence type="ECO:0000313" key="12">
    <source>
        <dbReference type="Proteomes" id="UP000238196"/>
    </source>
</evidence>
<comment type="caution">
    <text evidence="11">The sequence shown here is derived from an EMBL/GenBank/DDBJ whole genome shotgun (WGS) entry which is preliminary data.</text>
</comment>
<dbReference type="OrthoDB" id="9952555at2"/>
<comment type="subcellular location">
    <subcellularLocation>
        <location evidence="10">Cell inner membrane</location>
    </subcellularLocation>
    <subcellularLocation>
        <location evidence="2">Cell membrane</location>
        <topology evidence="2">Single-pass membrane protein</topology>
    </subcellularLocation>
</comment>
<keyword evidence="4" id="KW-1003">Cell membrane</keyword>
<dbReference type="AlphaFoldDB" id="A0A2S5KSI1"/>
<evidence type="ECO:0000256" key="6">
    <source>
        <dbReference type="ARBA" id="ARBA00022692"/>
    </source>
</evidence>
<evidence type="ECO:0000256" key="5">
    <source>
        <dbReference type="ARBA" id="ARBA00022500"/>
    </source>
</evidence>
<evidence type="ECO:0000256" key="4">
    <source>
        <dbReference type="ARBA" id="ARBA00022475"/>
    </source>
</evidence>
<keyword evidence="5 10" id="KW-0145">Chemotaxis</keyword>
<dbReference type="GO" id="GO:0006935">
    <property type="term" value="P:chemotaxis"/>
    <property type="evidence" value="ECO:0007669"/>
    <property type="project" value="UniProtKB-KW"/>
</dbReference>
<accession>A0A2S5KSI1</accession>
<comment type="function">
    <text evidence="1 10">Controls the rotational direction of flagella during chemotaxis.</text>
</comment>
<comment type="similarity">
    <text evidence="3 10">Belongs to the FliL family.</text>
</comment>
<evidence type="ECO:0000256" key="9">
    <source>
        <dbReference type="ARBA" id="ARBA00023136"/>
    </source>
</evidence>
<dbReference type="GO" id="GO:0071973">
    <property type="term" value="P:bacterial-type flagellum-dependent cell motility"/>
    <property type="evidence" value="ECO:0007669"/>
    <property type="project" value="InterPro"/>
</dbReference>
<organism evidence="11 12">
    <name type="scientific">Proteobacteria bacterium 228</name>
    <dbReference type="NCBI Taxonomy" id="2083153"/>
    <lineage>
        <taxon>Bacteria</taxon>
        <taxon>Pseudomonadati</taxon>
        <taxon>Pseudomonadota</taxon>
    </lineage>
</organism>
<evidence type="ECO:0000256" key="2">
    <source>
        <dbReference type="ARBA" id="ARBA00004162"/>
    </source>
</evidence>
<evidence type="ECO:0000256" key="8">
    <source>
        <dbReference type="ARBA" id="ARBA00022989"/>
    </source>
</evidence>
<name>A0A2S5KSI1_9PROT</name>
<keyword evidence="9 10" id="KW-0472">Membrane</keyword>
<evidence type="ECO:0000313" key="11">
    <source>
        <dbReference type="EMBL" id="PPC77226.1"/>
    </source>
</evidence>
<reference evidence="11 12" key="1">
    <citation type="submission" date="2018-02" db="EMBL/GenBank/DDBJ databases">
        <title>novel marine gammaproteobacteria from coastal saline agro ecosystem.</title>
        <authorList>
            <person name="Krishnan R."/>
            <person name="Ramesh Kumar N."/>
        </authorList>
    </citation>
    <scope>NUCLEOTIDE SEQUENCE [LARGE SCALE GENOMIC DNA]</scope>
    <source>
        <strain evidence="11 12">228</strain>
    </source>
</reference>
<evidence type="ECO:0000256" key="3">
    <source>
        <dbReference type="ARBA" id="ARBA00008281"/>
    </source>
</evidence>
<dbReference type="EMBL" id="PRLP01000035">
    <property type="protein sequence ID" value="PPC77226.1"/>
    <property type="molecule type" value="Genomic_DNA"/>
</dbReference>
<evidence type="ECO:0000256" key="7">
    <source>
        <dbReference type="ARBA" id="ARBA00022779"/>
    </source>
</evidence>
<evidence type="ECO:0000256" key="10">
    <source>
        <dbReference type="RuleBase" id="RU364125"/>
    </source>
</evidence>
<keyword evidence="10" id="KW-0997">Cell inner membrane</keyword>
<evidence type="ECO:0000256" key="1">
    <source>
        <dbReference type="ARBA" id="ARBA00002254"/>
    </source>
</evidence>